<dbReference type="AlphaFoldDB" id="A0A0H5RDE8"/>
<dbReference type="GO" id="GO:0016020">
    <property type="term" value="C:membrane"/>
    <property type="evidence" value="ECO:0007669"/>
    <property type="project" value="UniProtKB-SubCell"/>
</dbReference>
<comment type="subcellular location">
    <subcellularLocation>
        <location evidence="1">Membrane</location>
        <topology evidence="1">Multi-pass membrane protein</topology>
    </subcellularLocation>
</comment>
<sequence length="160" mass="17195">MCRDACMTSEGTTFALRITGAVIGLFLIASSVTCFFSACFVSSVSAFIRNFHTGLFGCLVLLAELRWDFLLNGVSFLKSFVGRGILYMYLATIVGTVISNQTDFLYIILTAVLFVIGAMNMFLGCCFRQVGATDKTGPPSKAASPVQARSPKLVVADDSV</sequence>
<reference evidence="7" key="1">
    <citation type="submission" date="2015-04" db="EMBL/GenBank/DDBJ databases">
        <title>The genome sequence of the plant pathogenic Rhizarian Plasmodiophora brassicae reveals insights in its biotrophic life cycle and the origin of chitin synthesis.</title>
        <authorList>
            <person name="Schwelm A."/>
            <person name="Fogelqvist J."/>
            <person name="Knaust A."/>
            <person name="Julke S."/>
            <person name="Lilja T."/>
            <person name="Dhandapani V."/>
            <person name="Bonilla-Rosso G."/>
            <person name="Karlsson M."/>
            <person name="Shevchenko A."/>
            <person name="Choi S.R."/>
            <person name="Kim H.G."/>
            <person name="Park J.Y."/>
            <person name="Lim Y.P."/>
            <person name="Ludwig-Muller J."/>
            <person name="Dixelius C."/>
        </authorList>
    </citation>
    <scope>NUCLEOTIDE SEQUENCE</scope>
    <source>
        <tissue evidence="7">Potato root galls</tissue>
    </source>
</reference>
<evidence type="ECO:0000256" key="6">
    <source>
        <dbReference type="SAM" id="Phobius"/>
    </source>
</evidence>
<evidence type="ECO:0000256" key="3">
    <source>
        <dbReference type="ARBA" id="ARBA00022989"/>
    </source>
</evidence>
<keyword evidence="3 6" id="KW-1133">Transmembrane helix</keyword>
<evidence type="ECO:0008006" key="8">
    <source>
        <dbReference type="Google" id="ProtNLM"/>
    </source>
</evidence>
<evidence type="ECO:0000313" key="7">
    <source>
        <dbReference type="EMBL" id="CRZ12028.1"/>
    </source>
</evidence>
<name>A0A0H5RDE8_9EUKA</name>
<feature type="transmembrane region" description="Helical" evidence="6">
    <location>
        <begin position="21"/>
        <end position="48"/>
    </location>
</feature>
<evidence type="ECO:0000256" key="4">
    <source>
        <dbReference type="ARBA" id="ARBA00023136"/>
    </source>
</evidence>
<organism evidence="7">
    <name type="scientific">Spongospora subterranea</name>
    <dbReference type="NCBI Taxonomy" id="70186"/>
    <lineage>
        <taxon>Eukaryota</taxon>
        <taxon>Sar</taxon>
        <taxon>Rhizaria</taxon>
        <taxon>Endomyxa</taxon>
        <taxon>Phytomyxea</taxon>
        <taxon>Plasmodiophorida</taxon>
        <taxon>Plasmodiophoridae</taxon>
        <taxon>Spongospora</taxon>
    </lineage>
</organism>
<dbReference type="PANTHER" id="PTHR28128:SF3">
    <property type="entry name" value="CHROMOSOME UNDETERMINED SCAFFOLD_46, WHOLE GENOME SHOTGUN SEQUENCE"/>
    <property type="match status" value="1"/>
</dbReference>
<dbReference type="InterPro" id="IPR013714">
    <property type="entry name" value="Golgi_TVP15"/>
</dbReference>
<feature type="transmembrane region" description="Helical" evidence="6">
    <location>
        <begin position="104"/>
        <end position="127"/>
    </location>
</feature>
<evidence type="ECO:0000256" key="1">
    <source>
        <dbReference type="ARBA" id="ARBA00004141"/>
    </source>
</evidence>
<feature type="transmembrane region" description="Helical" evidence="6">
    <location>
        <begin position="80"/>
        <end position="98"/>
    </location>
</feature>
<dbReference type="EMBL" id="HACM01011586">
    <property type="protein sequence ID" value="CRZ12028.1"/>
    <property type="molecule type" value="Transcribed_RNA"/>
</dbReference>
<accession>A0A0H5RDE8</accession>
<dbReference type="Pfam" id="PF08507">
    <property type="entry name" value="COPI_assoc"/>
    <property type="match status" value="1"/>
</dbReference>
<dbReference type="PANTHER" id="PTHR28128">
    <property type="entry name" value="GOLGI APPARATUS MEMBRANE PROTEIN TVP15"/>
    <property type="match status" value="1"/>
</dbReference>
<keyword evidence="2 6" id="KW-0812">Transmembrane</keyword>
<feature type="transmembrane region" description="Helical" evidence="6">
    <location>
        <begin position="54"/>
        <end position="73"/>
    </location>
</feature>
<protein>
    <recommendedName>
        <fullName evidence="8">COPI associated protein</fullName>
    </recommendedName>
</protein>
<proteinExistence type="predicted"/>
<evidence type="ECO:0000256" key="2">
    <source>
        <dbReference type="ARBA" id="ARBA00022692"/>
    </source>
</evidence>
<evidence type="ECO:0000256" key="5">
    <source>
        <dbReference type="SAM" id="MobiDB-lite"/>
    </source>
</evidence>
<keyword evidence="4 6" id="KW-0472">Membrane</keyword>
<feature type="region of interest" description="Disordered" evidence="5">
    <location>
        <begin position="137"/>
        <end position="160"/>
    </location>
</feature>